<protein>
    <submittedName>
        <fullName evidence="1">Mitochondrial import inner membrane translocase subunit Tim9</fullName>
    </submittedName>
</protein>
<accession>A0AAW2QAC2</accession>
<name>A0AAW2QAC2_9LAMI</name>
<sequence>MDKSMLGDLDALPEADKQRMSAMIDQLQIRDRKKLKHLSKRFRIFADIMKRIPLGLFQPEKEKERKNGGWHEFHDK</sequence>
<organism evidence="1">
    <name type="scientific">Sesamum angustifolium</name>
    <dbReference type="NCBI Taxonomy" id="2727405"/>
    <lineage>
        <taxon>Eukaryota</taxon>
        <taxon>Viridiplantae</taxon>
        <taxon>Streptophyta</taxon>
        <taxon>Embryophyta</taxon>
        <taxon>Tracheophyta</taxon>
        <taxon>Spermatophyta</taxon>
        <taxon>Magnoliopsida</taxon>
        <taxon>eudicotyledons</taxon>
        <taxon>Gunneridae</taxon>
        <taxon>Pentapetalae</taxon>
        <taxon>asterids</taxon>
        <taxon>lamiids</taxon>
        <taxon>Lamiales</taxon>
        <taxon>Pedaliaceae</taxon>
        <taxon>Sesamum</taxon>
    </lineage>
</organism>
<evidence type="ECO:0000313" key="1">
    <source>
        <dbReference type="EMBL" id="KAL0364764.1"/>
    </source>
</evidence>
<reference evidence="1" key="2">
    <citation type="journal article" date="2024" name="Plant">
        <title>Genomic evolution and insights into agronomic trait innovations of Sesamum species.</title>
        <authorList>
            <person name="Miao H."/>
            <person name="Wang L."/>
            <person name="Qu L."/>
            <person name="Liu H."/>
            <person name="Sun Y."/>
            <person name="Le M."/>
            <person name="Wang Q."/>
            <person name="Wei S."/>
            <person name="Zheng Y."/>
            <person name="Lin W."/>
            <person name="Duan Y."/>
            <person name="Cao H."/>
            <person name="Xiong S."/>
            <person name="Wang X."/>
            <person name="Wei L."/>
            <person name="Li C."/>
            <person name="Ma Q."/>
            <person name="Ju M."/>
            <person name="Zhao R."/>
            <person name="Li G."/>
            <person name="Mu C."/>
            <person name="Tian Q."/>
            <person name="Mei H."/>
            <person name="Zhang T."/>
            <person name="Gao T."/>
            <person name="Zhang H."/>
        </authorList>
    </citation>
    <scope>NUCLEOTIDE SEQUENCE</scope>
    <source>
        <strain evidence="1">G01</strain>
    </source>
</reference>
<proteinExistence type="predicted"/>
<reference evidence="1" key="1">
    <citation type="submission" date="2020-06" db="EMBL/GenBank/DDBJ databases">
        <authorList>
            <person name="Li T."/>
            <person name="Hu X."/>
            <person name="Zhang T."/>
            <person name="Song X."/>
            <person name="Zhang H."/>
            <person name="Dai N."/>
            <person name="Sheng W."/>
            <person name="Hou X."/>
            <person name="Wei L."/>
        </authorList>
    </citation>
    <scope>NUCLEOTIDE SEQUENCE</scope>
    <source>
        <strain evidence="1">G01</strain>
        <tissue evidence="1">Leaf</tissue>
    </source>
</reference>
<dbReference type="AlphaFoldDB" id="A0AAW2QAC2"/>
<comment type="caution">
    <text evidence="1">The sequence shown here is derived from an EMBL/GenBank/DDBJ whole genome shotgun (WGS) entry which is preliminary data.</text>
</comment>
<dbReference type="EMBL" id="JACGWK010000003">
    <property type="protein sequence ID" value="KAL0364764.1"/>
    <property type="molecule type" value="Genomic_DNA"/>
</dbReference>
<gene>
    <name evidence="1" type="ORF">Sangu_0574000</name>
</gene>